<dbReference type="PANTHER" id="PTHR12758:SF19">
    <property type="entry name" value="APOPTOSIS INHIBITOR 5"/>
    <property type="match status" value="1"/>
</dbReference>
<dbReference type="GO" id="GO:0006915">
    <property type="term" value="P:apoptotic process"/>
    <property type="evidence" value="ECO:0007669"/>
    <property type="project" value="UniProtKB-KW"/>
</dbReference>
<reference evidence="3" key="1">
    <citation type="submission" date="2022-08" db="EMBL/GenBank/DDBJ databases">
        <authorList>
            <consortium name="DOE Joint Genome Institute"/>
            <person name="Min B."/>
            <person name="Riley R."/>
            <person name="Sierra-Patev S."/>
            <person name="Naranjo-Ortiz M."/>
            <person name="Looney B."/>
            <person name="Konkel Z."/>
            <person name="Slot J.C."/>
            <person name="Sakamoto Y."/>
            <person name="Steenwyk J.L."/>
            <person name="Rokas A."/>
            <person name="Carro J."/>
            <person name="Camarero S."/>
            <person name="Ferreira P."/>
            <person name="Molpeceres G."/>
            <person name="Ruiz-Duenas F.J."/>
            <person name="Serrano A."/>
            <person name="Henrissat B."/>
            <person name="Drula E."/>
            <person name="Hughes K.W."/>
            <person name="Mata J.L."/>
            <person name="Ishikawa N.K."/>
            <person name="Vargas-Isla R."/>
            <person name="Ushijima S."/>
            <person name="Smith C.A."/>
            <person name="Ahrendt S."/>
            <person name="Andreopoulos W."/>
            <person name="He G."/>
            <person name="Labutti K."/>
            <person name="Lipzen A."/>
            <person name="Ng V."/>
            <person name="Sandor L."/>
            <person name="Barry K."/>
            <person name="Martinez A.T."/>
            <person name="Xiao Y."/>
            <person name="Gibbons J.G."/>
            <person name="Terashima K."/>
            <person name="Hibbett D.S."/>
            <person name="Grigoriev I.V."/>
        </authorList>
    </citation>
    <scope>NUCLEOTIDE SEQUENCE</scope>
    <source>
        <strain evidence="3">TFB9207</strain>
    </source>
</reference>
<dbReference type="AlphaFoldDB" id="A0AA38PJA7"/>
<dbReference type="Gene3D" id="1.25.10.10">
    <property type="entry name" value="Leucine-rich Repeat Variant"/>
    <property type="match status" value="1"/>
</dbReference>
<organism evidence="3 4">
    <name type="scientific">Lentinula raphanica</name>
    <dbReference type="NCBI Taxonomy" id="153919"/>
    <lineage>
        <taxon>Eukaryota</taxon>
        <taxon>Fungi</taxon>
        <taxon>Dikarya</taxon>
        <taxon>Basidiomycota</taxon>
        <taxon>Agaricomycotina</taxon>
        <taxon>Agaricomycetes</taxon>
        <taxon>Agaricomycetidae</taxon>
        <taxon>Agaricales</taxon>
        <taxon>Marasmiineae</taxon>
        <taxon>Omphalotaceae</taxon>
        <taxon>Lentinula</taxon>
    </lineage>
</organism>
<proteinExistence type="inferred from homology"/>
<evidence type="ECO:0000256" key="1">
    <source>
        <dbReference type="ARBA" id="ARBA00009515"/>
    </source>
</evidence>
<dbReference type="GO" id="GO:0043066">
    <property type="term" value="P:negative regulation of apoptotic process"/>
    <property type="evidence" value="ECO:0007669"/>
    <property type="project" value="TreeGrafter"/>
</dbReference>
<evidence type="ECO:0000256" key="2">
    <source>
        <dbReference type="ARBA" id="ARBA00022703"/>
    </source>
</evidence>
<protein>
    <submittedName>
        <fullName evidence="3">Apoptosis inhibitory protein 5-domain-containing protein</fullName>
    </submittedName>
</protein>
<evidence type="ECO:0000313" key="3">
    <source>
        <dbReference type="EMBL" id="KAJ3843998.1"/>
    </source>
</evidence>
<keyword evidence="4" id="KW-1185">Reference proteome</keyword>
<name>A0AA38PJA7_9AGAR</name>
<comment type="similarity">
    <text evidence="1">Belongs to the API5 family.</text>
</comment>
<dbReference type="PANTHER" id="PTHR12758">
    <property type="entry name" value="APOPTOSIS INHIBITOR 5-RELATED"/>
    <property type="match status" value="1"/>
</dbReference>
<accession>A0AA38PJA7</accession>
<evidence type="ECO:0000313" key="4">
    <source>
        <dbReference type="Proteomes" id="UP001163846"/>
    </source>
</evidence>
<dbReference type="GO" id="GO:0003723">
    <property type="term" value="F:RNA binding"/>
    <property type="evidence" value="ECO:0007669"/>
    <property type="project" value="TreeGrafter"/>
</dbReference>
<dbReference type="InterPro" id="IPR011989">
    <property type="entry name" value="ARM-like"/>
</dbReference>
<dbReference type="Proteomes" id="UP001163846">
    <property type="component" value="Unassembled WGS sequence"/>
</dbReference>
<dbReference type="GO" id="GO:0005634">
    <property type="term" value="C:nucleus"/>
    <property type="evidence" value="ECO:0007669"/>
    <property type="project" value="TreeGrafter"/>
</dbReference>
<keyword evidence="2" id="KW-0053">Apoptosis</keyword>
<comment type="caution">
    <text evidence="3">The sequence shown here is derived from an EMBL/GenBank/DDBJ whole genome shotgun (WGS) entry which is preliminary data.</text>
</comment>
<sequence length="413" mass="46921">MEEREFQAFINRVKSSPDNETSASRQSALEQLVEATRSSSISQKIFAAKNIPHFFHYFPEAEEDAINAVYDLCEDQISQVRMAGYDALVQMSRLEKKWVKRNADVLVQLLQNDDQNEVNLVRKALFQHLQFDAQVTLGVLCDQIVPSDDLSDPEELVMRDHLRSLVLTFIASEVKGKRLLRLMPAEGEAEVTLLDGLFSAFPKLSDSAVHIILKDILFQLPFLDKPCSRGSTLSQLVLQNAKRALTDDYSNHDSIRPLNKTRLYFDPLSTLFISKKQGKLDDLIQFYTPMLGKQVLSTITAEDQLELLYHFTETLHAHKTNDSAVFRLLNLTPHFFECLSKTVSSEVRSQETCKLLLQRLKLATGNGYTIPHLVLHGAQSISQVVPNVGWGEEIHGLIRVRIGLRLFLRLFLN</sequence>
<dbReference type="InterPro" id="IPR016024">
    <property type="entry name" value="ARM-type_fold"/>
</dbReference>
<dbReference type="EMBL" id="MU805962">
    <property type="protein sequence ID" value="KAJ3843998.1"/>
    <property type="molecule type" value="Genomic_DNA"/>
</dbReference>
<dbReference type="SUPFAM" id="SSF48371">
    <property type="entry name" value="ARM repeat"/>
    <property type="match status" value="1"/>
</dbReference>
<dbReference type="Pfam" id="PF05918">
    <property type="entry name" value="API5"/>
    <property type="match status" value="1"/>
</dbReference>
<gene>
    <name evidence="3" type="ORF">F5878DRAFT_192929</name>
</gene>
<dbReference type="InterPro" id="IPR008383">
    <property type="entry name" value="API5"/>
</dbReference>